<keyword evidence="5" id="KW-0560">Oxidoreductase</keyword>
<evidence type="ECO:0000256" key="5">
    <source>
        <dbReference type="ARBA" id="ARBA00023002"/>
    </source>
</evidence>
<evidence type="ECO:0000256" key="1">
    <source>
        <dbReference type="ARBA" id="ARBA00001974"/>
    </source>
</evidence>
<dbReference type="GO" id="GO:0003995">
    <property type="term" value="F:acyl-CoA dehydrogenase activity"/>
    <property type="evidence" value="ECO:0007669"/>
    <property type="project" value="InterPro"/>
</dbReference>
<dbReference type="OMA" id="MAFCASE"/>
<dbReference type="Gene3D" id="2.40.110.10">
    <property type="entry name" value="Butyryl-CoA Dehydrogenase, subunit A, domain 2"/>
    <property type="match status" value="1"/>
</dbReference>
<dbReference type="OrthoDB" id="2588832at2759"/>
<dbReference type="SUPFAM" id="SSF47203">
    <property type="entry name" value="Acyl-CoA dehydrogenase C-terminal domain-like"/>
    <property type="match status" value="1"/>
</dbReference>
<dbReference type="InterPro" id="IPR001199">
    <property type="entry name" value="Cyt_B5-like_heme/steroid-bd"/>
</dbReference>
<dbReference type="InterPro" id="IPR037069">
    <property type="entry name" value="AcylCoA_DH/ox_N_sf"/>
</dbReference>
<dbReference type="GO" id="GO:0005737">
    <property type="term" value="C:cytoplasm"/>
    <property type="evidence" value="ECO:0007669"/>
    <property type="project" value="TreeGrafter"/>
</dbReference>
<evidence type="ECO:0000256" key="4">
    <source>
        <dbReference type="ARBA" id="ARBA00022827"/>
    </source>
</evidence>
<reference evidence="7 8" key="1">
    <citation type="journal article" date="2013" name="Nat. Commun.">
        <title>The evolution and pathogenic mechanisms of the rice sheath blight pathogen.</title>
        <authorList>
            <person name="Zheng A."/>
            <person name="Lin R."/>
            <person name="Xu L."/>
            <person name="Qin P."/>
            <person name="Tang C."/>
            <person name="Ai P."/>
            <person name="Zhang D."/>
            <person name="Liu Y."/>
            <person name="Sun Z."/>
            <person name="Feng H."/>
            <person name="Wang Y."/>
            <person name="Chen Y."/>
            <person name="Liang X."/>
            <person name="Fu R."/>
            <person name="Li Q."/>
            <person name="Zhang J."/>
            <person name="Yu X."/>
            <person name="Xie Z."/>
            <person name="Ding L."/>
            <person name="Guan P."/>
            <person name="Tang J."/>
            <person name="Liang Y."/>
            <person name="Wang S."/>
            <person name="Deng Q."/>
            <person name="Li S."/>
            <person name="Zhu J."/>
            <person name="Wang L."/>
            <person name="Liu H."/>
            <person name="Li P."/>
        </authorList>
    </citation>
    <scope>NUCLEOTIDE SEQUENCE [LARGE SCALE GENOMIC DNA]</scope>
    <source>
        <strain evidence="8">AG-1 IA</strain>
    </source>
</reference>
<keyword evidence="8" id="KW-1185">Reference proteome</keyword>
<dbReference type="Gene3D" id="1.20.140.10">
    <property type="entry name" value="Butyryl-CoA Dehydrogenase, subunit A, domain 3"/>
    <property type="match status" value="1"/>
</dbReference>
<dbReference type="InterPro" id="IPR009075">
    <property type="entry name" value="AcylCo_DH/oxidase_C"/>
</dbReference>
<dbReference type="InterPro" id="IPR009100">
    <property type="entry name" value="AcylCoA_DH/oxidase_NM_dom_sf"/>
</dbReference>
<dbReference type="InterPro" id="IPR006089">
    <property type="entry name" value="Acyl-CoA_DH_CS"/>
</dbReference>
<dbReference type="InterPro" id="IPR036250">
    <property type="entry name" value="AcylCo_DH-like_C"/>
</dbReference>
<dbReference type="EMBL" id="AFRT01001360">
    <property type="protein sequence ID" value="ELU40670.1"/>
    <property type="molecule type" value="Genomic_DNA"/>
</dbReference>
<evidence type="ECO:0000259" key="6">
    <source>
        <dbReference type="PROSITE" id="PS50255"/>
    </source>
</evidence>
<organism evidence="7 8">
    <name type="scientific">Thanatephorus cucumeris (strain AG1-IA)</name>
    <name type="common">Rice sheath blight fungus</name>
    <name type="synonym">Rhizoctonia solani</name>
    <dbReference type="NCBI Taxonomy" id="983506"/>
    <lineage>
        <taxon>Eukaryota</taxon>
        <taxon>Fungi</taxon>
        <taxon>Dikarya</taxon>
        <taxon>Basidiomycota</taxon>
        <taxon>Agaricomycotina</taxon>
        <taxon>Agaricomycetes</taxon>
        <taxon>Cantharellales</taxon>
        <taxon>Ceratobasidiaceae</taxon>
        <taxon>Rhizoctonia</taxon>
        <taxon>Rhizoctonia solani AG-1</taxon>
    </lineage>
</organism>
<evidence type="ECO:0000256" key="2">
    <source>
        <dbReference type="ARBA" id="ARBA00009347"/>
    </source>
</evidence>
<dbReference type="PROSITE" id="PS00072">
    <property type="entry name" value="ACYL_COA_DH_1"/>
    <property type="match status" value="1"/>
</dbReference>
<dbReference type="InterPro" id="IPR050741">
    <property type="entry name" value="Acyl-CoA_dehydrogenase"/>
</dbReference>
<feature type="domain" description="Cytochrome b5 heme-binding" evidence="6">
    <location>
        <begin position="4"/>
        <end position="83"/>
    </location>
</feature>
<dbReference type="Pfam" id="PF00173">
    <property type="entry name" value="Cyt-b5"/>
    <property type="match status" value="1"/>
</dbReference>
<dbReference type="SUPFAM" id="SSF55856">
    <property type="entry name" value="Cytochrome b5-like heme/steroid binding domain"/>
    <property type="match status" value="1"/>
</dbReference>
<dbReference type="PANTHER" id="PTHR48083:SF28">
    <property type="entry name" value="ACYL-COA DEHYDROGENASE FAMILY PROTEIN (AFU_ORTHOLOGUE AFUA_6G10880)-RELATED"/>
    <property type="match status" value="1"/>
</dbReference>
<sequence length="547" mass="60755">MGNERTITPEEIAKHNSPGDLWIVIESDVYDLSRFANIHPGGKAVLFDSAIAGQDATEAFFSVHRSDVLEKPQYARLKIGTLLGKSRTTEVDKSDMLSQVELQRRMRVLVDEVLFPDGQLKEADGKRYLRSLSDFSRLNVHAMRLGPGKHLKGLTLMEGAVKPEELVITQELVRVGTRGYGDALLSGMVIGLPAVLNFGSDAIKKHIVPDILAAKKVICLAISEPFAGSDVSGMRTTAVKSEDGKEWIINGTKKWITNGTFGGFTVILVPRVEGVETKPIKTSYSASAGTAYVTFDKVRVPIENTLGEEDGGLYVLLSNFNHERWVLCCLSARAQRWAYQRKAFGKRLVDQPVVRHKLAAMIARCESVQNWLENVTHQMCSMSYHVQADKLAGQMGFLKMYCTQTAQKTAADAVQLFGGRGITQSGMGRFIEHLLTDFRQPKTLWVILESDKPCVACPRTSPLGHRAPVARDLQSEMHTRASVPPRSGYYGQGGQLVQGQWWIPLLYMCDFFGDQLFNRIECRLNCCSVGTPRVGCKTFFLCEECLK</sequence>
<dbReference type="Proteomes" id="UP000011668">
    <property type="component" value="Unassembled WGS sequence"/>
</dbReference>
<proteinExistence type="inferred from homology"/>
<gene>
    <name evidence="7" type="ORF">AG1IA_05286</name>
</gene>
<comment type="caution">
    <text evidence="7">The sequence shown here is derived from an EMBL/GenBank/DDBJ whole genome shotgun (WGS) entry which is preliminary data.</text>
</comment>
<dbReference type="GO" id="GO:0050660">
    <property type="term" value="F:flavin adenine dinucleotide binding"/>
    <property type="evidence" value="ECO:0007669"/>
    <property type="project" value="InterPro"/>
</dbReference>
<dbReference type="InterPro" id="IPR036400">
    <property type="entry name" value="Cyt_B5-like_heme/steroid_sf"/>
</dbReference>
<evidence type="ECO:0000256" key="3">
    <source>
        <dbReference type="ARBA" id="ARBA00022630"/>
    </source>
</evidence>
<accession>L8WRP7</accession>
<dbReference type="HOGENOM" id="CLU_441522_0_0_1"/>
<dbReference type="Gene3D" id="3.10.120.10">
    <property type="entry name" value="Cytochrome b5-like heme/steroid binding domain"/>
    <property type="match status" value="1"/>
</dbReference>
<comment type="similarity">
    <text evidence="2">Belongs to the acyl-CoA dehydrogenase family.</text>
</comment>
<dbReference type="CDD" id="cd00567">
    <property type="entry name" value="ACAD"/>
    <property type="match status" value="1"/>
</dbReference>
<comment type="cofactor">
    <cofactor evidence="1">
        <name>FAD</name>
        <dbReference type="ChEBI" id="CHEBI:57692"/>
    </cofactor>
</comment>
<dbReference type="SMART" id="SM01117">
    <property type="entry name" value="Cyt-b5"/>
    <property type="match status" value="1"/>
</dbReference>
<dbReference type="AlphaFoldDB" id="L8WRP7"/>
<keyword evidence="3" id="KW-0285">Flavoprotein</keyword>
<dbReference type="Gene3D" id="1.10.540.10">
    <property type="entry name" value="Acyl-CoA dehydrogenase/oxidase, N-terminal domain"/>
    <property type="match status" value="1"/>
</dbReference>
<dbReference type="PROSITE" id="PS50255">
    <property type="entry name" value="CYTOCHROME_B5_2"/>
    <property type="match status" value="1"/>
</dbReference>
<dbReference type="GO" id="GO:0033539">
    <property type="term" value="P:fatty acid beta-oxidation using acyl-CoA dehydrogenase"/>
    <property type="evidence" value="ECO:0007669"/>
    <property type="project" value="TreeGrafter"/>
</dbReference>
<dbReference type="SUPFAM" id="SSF56645">
    <property type="entry name" value="Acyl-CoA dehydrogenase NM domain-like"/>
    <property type="match status" value="1"/>
</dbReference>
<dbReference type="InterPro" id="IPR006091">
    <property type="entry name" value="Acyl-CoA_Oxase/DH_mid-dom"/>
</dbReference>
<dbReference type="Pfam" id="PF00441">
    <property type="entry name" value="Acyl-CoA_dh_1"/>
    <property type="match status" value="1"/>
</dbReference>
<dbReference type="PANTHER" id="PTHR48083">
    <property type="entry name" value="MEDIUM-CHAIN SPECIFIC ACYL-COA DEHYDROGENASE, MITOCHONDRIAL-RELATED"/>
    <property type="match status" value="1"/>
</dbReference>
<evidence type="ECO:0000313" key="7">
    <source>
        <dbReference type="EMBL" id="ELU40670.1"/>
    </source>
</evidence>
<keyword evidence="4" id="KW-0274">FAD</keyword>
<dbReference type="Pfam" id="PF02770">
    <property type="entry name" value="Acyl-CoA_dh_M"/>
    <property type="match status" value="1"/>
</dbReference>
<dbReference type="InterPro" id="IPR046373">
    <property type="entry name" value="Acyl-CoA_Oxase/DH_mid-dom_sf"/>
</dbReference>
<evidence type="ECO:0000313" key="8">
    <source>
        <dbReference type="Proteomes" id="UP000011668"/>
    </source>
</evidence>
<dbReference type="STRING" id="983506.L8WRP7"/>
<name>L8WRP7_THACA</name>
<protein>
    <submittedName>
        <fullName evidence="7">Acyl-CoA dehydrogenase</fullName>
    </submittedName>
</protein>